<dbReference type="Pfam" id="PF14579">
    <property type="entry name" value="HHH_6"/>
    <property type="match status" value="1"/>
</dbReference>
<name>A0A372NQY2_9SPHI</name>
<keyword evidence="5" id="KW-0963">Cytoplasm</keyword>
<evidence type="ECO:0000256" key="10">
    <source>
        <dbReference type="ARBA" id="ARBA00022932"/>
    </source>
</evidence>
<dbReference type="AlphaFoldDB" id="A0A372NQY2"/>
<dbReference type="EC" id="2.7.7.7" evidence="3"/>
<dbReference type="GO" id="GO:0006281">
    <property type="term" value="P:DNA repair"/>
    <property type="evidence" value="ECO:0007669"/>
    <property type="project" value="UniProtKB-KW"/>
</dbReference>
<keyword evidence="11" id="KW-0234">DNA repair</keyword>
<evidence type="ECO:0000256" key="1">
    <source>
        <dbReference type="ARBA" id="ARBA00004496"/>
    </source>
</evidence>
<comment type="catalytic activity">
    <reaction evidence="12">
        <text>DNA(n) + a 2'-deoxyribonucleoside 5'-triphosphate = DNA(n+1) + diphosphate</text>
        <dbReference type="Rhea" id="RHEA:22508"/>
        <dbReference type="Rhea" id="RHEA-COMP:17339"/>
        <dbReference type="Rhea" id="RHEA-COMP:17340"/>
        <dbReference type="ChEBI" id="CHEBI:33019"/>
        <dbReference type="ChEBI" id="CHEBI:61560"/>
        <dbReference type="ChEBI" id="CHEBI:173112"/>
        <dbReference type="EC" id="2.7.7.7"/>
    </reaction>
</comment>
<dbReference type="CDD" id="cd07434">
    <property type="entry name" value="PHP_PolIIIA_DnaE2"/>
    <property type="match status" value="1"/>
</dbReference>
<evidence type="ECO:0000256" key="9">
    <source>
        <dbReference type="ARBA" id="ARBA00022763"/>
    </source>
</evidence>
<keyword evidence="15" id="KW-1185">Reference proteome</keyword>
<dbReference type="Proteomes" id="UP000264217">
    <property type="component" value="Unassembled WGS sequence"/>
</dbReference>
<dbReference type="PANTHER" id="PTHR32294">
    <property type="entry name" value="DNA POLYMERASE III SUBUNIT ALPHA"/>
    <property type="match status" value="1"/>
</dbReference>
<evidence type="ECO:0000256" key="11">
    <source>
        <dbReference type="ARBA" id="ARBA00023204"/>
    </source>
</evidence>
<dbReference type="InterPro" id="IPR016195">
    <property type="entry name" value="Pol/histidinol_Pase-like"/>
</dbReference>
<dbReference type="InterPro" id="IPR003141">
    <property type="entry name" value="Pol/His_phosphatase_N"/>
</dbReference>
<dbReference type="Gene3D" id="1.10.150.870">
    <property type="match status" value="1"/>
</dbReference>
<keyword evidence="8" id="KW-0235">DNA replication</keyword>
<accession>A0A372NQY2</accession>
<evidence type="ECO:0000256" key="3">
    <source>
        <dbReference type="ARBA" id="ARBA00012417"/>
    </source>
</evidence>
<keyword evidence="10" id="KW-0239">DNA-directed DNA polymerase</keyword>
<dbReference type="InterPro" id="IPR004365">
    <property type="entry name" value="NA-bd_OB_tRNA"/>
</dbReference>
<comment type="similarity">
    <text evidence="2">Belongs to the DNA polymerase type-C family. DnaE2 subfamily.</text>
</comment>
<evidence type="ECO:0000256" key="8">
    <source>
        <dbReference type="ARBA" id="ARBA00022705"/>
    </source>
</evidence>
<dbReference type="GO" id="GO:0006260">
    <property type="term" value="P:DNA replication"/>
    <property type="evidence" value="ECO:0007669"/>
    <property type="project" value="UniProtKB-KW"/>
</dbReference>
<comment type="subcellular location">
    <subcellularLocation>
        <location evidence="1">Cytoplasm</location>
    </subcellularLocation>
</comment>
<evidence type="ECO:0000259" key="13">
    <source>
        <dbReference type="SMART" id="SM00481"/>
    </source>
</evidence>
<evidence type="ECO:0000313" key="14">
    <source>
        <dbReference type="EMBL" id="RFZ91017.1"/>
    </source>
</evidence>
<keyword evidence="7 14" id="KW-0548">Nucleotidyltransferase</keyword>
<dbReference type="GO" id="GO:0003887">
    <property type="term" value="F:DNA-directed DNA polymerase activity"/>
    <property type="evidence" value="ECO:0007669"/>
    <property type="project" value="UniProtKB-KW"/>
</dbReference>
<sequence length="1078" mass="123024">MDKEEQITKYAELQITSNFTFMMGGSHPEEFAVRAKELGYTKIAITDRNSVAGIVRAHQQIKSDNSGDKAKIKGIGFIPACRLDLMDGPSLLAYPTDVTAWGRLCALLSLGNLRTEKGKCEIYKNDVYEHKKGIKFIVIPPEKLNDSFDFDEDFKRNVAVYKKIFGQELYIAASRLYNGHDRKRLHRIYQTGIPMVATNDVHYHEAARRELQDIQTCVREKCTISNAGFRLLANAERYLKPVEEIERLFAQYRHAIHRTQEIADACDFSLDELKYLEPEWRSPDGRTADEHLREHTMNGARERFKDGIDQKTLDQIEFELAFFARRKLAPYFLRIYEYTQKAEELNILHQGRGSAANCTVCFCLGITPVNPMKQKLLFSRFMSDSREEWPDVDVDFEHERREEIMQWIYDTYGREHAAIVATVTQERHKGALRDVGKAMGLSEDTIKRLGGTIWSWADEGFDRDRLIAQGINPDDPHIAKVLELTSQLMGFPRQLGQHTGGFVITQNKLSDICPVMNARMENRTQLEWDKDDLEALGILKVDVLALGMLTCIRKAFDMLQLHYHKHYTLESVPQDEPEVYDMICKADTLGVFQIESRAQMSMLPRLRPRVFYDLVIEVAIVRPGPIQGDMVHPYLRRRDGIDEEEYPKEELREVLSRTKGVPLFQEQAMEIAIVAAGFKPAEADQLRRSMATFKAKGQVSAFRDKLVSGMMQKGYEEDFARRVFKQLEGFGSYGFPESHAASFAHLVYISSWLKCFYPDVFAAALLNSQPMGFYQPAEIVDDAREHGVMVRPVDVNYSEWDNILEEMDGNYHALRLGFRQVKGLSAQDMDVLTARRGMGYKTISQLSNTGLPTDAIKALADADAFGSLNLNRRQALWEIAALNDKPIALFNDQPSESTKEAQISLPLMRPSEHVVQDIAITGLSLKAHPVSFVRYQLDMLGVTPTAKIKELKNGDLLKTAGIITVRQRPGTAKGVLFITIKDETGFTNLVVWEKVFDKYRREILQARLLMVEGKVQIEGEVIHIVVRRCFNLNNLLSKLTEKEEEFPEISLSGRDKTIPPVQREKPVANVLHKGRNFQ</sequence>
<evidence type="ECO:0000256" key="7">
    <source>
        <dbReference type="ARBA" id="ARBA00022695"/>
    </source>
</evidence>
<dbReference type="HAMAP" id="MF_01902">
    <property type="entry name" value="DNApol_error_prone"/>
    <property type="match status" value="1"/>
</dbReference>
<proteinExistence type="inferred from homology"/>
<dbReference type="GO" id="GO:0003676">
    <property type="term" value="F:nucleic acid binding"/>
    <property type="evidence" value="ECO:0007669"/>
    <property type="project" value="InterPro"/>
</dbReference>
<dbReference type="InterPro" id="IPR029460">
    <property type="entry name" value="DNAPol_HHH"/>
</dbReference>
<dbReference type="NCBIfam" id="TIGR00594">
    <property type="entry name" value="polc"/>
    <property type="match status" value="1"/>
</dbReference>
<reference evidence="14 15" key="1">
    <citation type="submission" date="2018-08" db="EMBL/GenBank/DDBJ databases">
        <title>Mucilaginibacter sp. MYSH2.</title>
        <authorList>
            <person name="Seo T."/>
        </authorList>
    </citation>
    <scope>NUCLEOTIDE SEQUENCE [LARGE SCALE GENOMIC DNA]</scope>
    <source>
        <strain evidence="14 15">MYSH2</strain>
    </source>
</reference>
<dbReference type="OrthoDB" id="9803237at2"/>
<dbReference type="GO" id="GO:0008408">
    <property type="term" value="F:3'-5' exonuclease activity"/>
    <property type="evidence" value="ECO:0007669"/>
    <property type="project" value="InterPro"/>
</dbReference>
<evidence type="ECO:0000256" key="4">
    <source>
        <dbReference type="ARBA" id="ARBA00017273"/>
    </source>
</evidence>
<dbReference type="CDD" id="cd04485">
    <property type="entry name" value="DnaE_OBF"/>
    <property type="match status" value="1"/>
</dbReference>
<evidence type="ECO:0000256" key="5">
    <source>
        <dbReference type="ARBA" id="ARBA00022490"/>
    </source>
</evidence>
<dbReference type="NCBIfam" id="NF004225">
    <property type="entry name" value="PRK05672.1"/>
    <property type="match status" value="1"/>
</dbReference>
<protein>
    <recommendedName>
        <fullName evidence="4">Error-prone DNA polymerase</fullName>
        <ecNumber evidence="3">2.7.7.7</ecNumber>
    </recommendedName>
</protein>
<feature type="domain" description="Polymerase/histidinol phosphatase N-terminal" evidence="13">
    <location>
        <begin position="11"/>
        <end position="87"/>
    </location>
</feature>
<dbReference type="Gene3D" id="3.20.20.140">
    <property type="entry name" value="Metal-dependent hydrolases"/>
    <property type="match status" value="1"/>
</dbReference>
<dbReference type="Pfam" id="PF17657">
    <property type="entry name" value="DNA_pol3_finger"/>
    <property type="match status" value="1"/>
</dbReference>
<evidence type="ECO:0000256" key="12">
    <source>
        <dbReference type="ARBA" id="ARBA00049244"/>
    </source>
</evidence>
<comment type="caution">
    <text evidence="14">The sequence shown here is derived from an EMBL/GenBank/DDBJ whole genome shotgun (WGS) entry which is preliminary data.</text>
</comment>
<keyword evidence="9" id="KW-0227">DNA damage</keyword>
<evidence type="ECO:0000313" key="15">
    <source>
        <dbReference type="Proteomes" id="UP000264217"/>
    </source>
</evidence>
<keyword evidence="6 14" id="KW-0808">Transferase</keyword>
<dbReference type="InterPro" id="IPR011708">
    <property type="entry name" value="DNA_pol3_alpha_NTPase_dom"/>
</dbReference>
<dbReference type="Pfam" id="PF01336">
    <property type="entry name" value="tRNA_anti-codon"/>
    <property type="match status" value="1"/>
</dbReference>
<evidence type="ECO:0000256" key="6">
    <source>
        <dbReference type="ARBA" id="ARBA00022679"/>
    </source>
</evidence>
<dbReference type="Pfam" id="PF07733">
    <property type="entry name" value="DNA_pol3_alpha"/>
    <property type="match status" value="1"/>
</dbReference>
<dbReference type="RefSeq" id="WP_117393219.1">
    <property type="nucleotide sequence ID" value="NZ_QWDC01000003.1"/>
</dbReference>
<organism evidence="14 15">
    <name type="scientific">Mucilaginibacter conchicola</name>
    <dbReference type="NCBI Taxonomy" id="2303333"/>
    <lineage>
        <taxon>Bacteria</taxon>
        <taxon>Pseudomonadati</taxon>
        <taxon>Bacteroidota</taxon>
        <taxon>Sphingobacteriia</taxon>
        <taxon>Sphingobacteriales</taxon>
        <taxon>Sphingobacteriaceae</taxon>
        <taxon>Mucilaginibacter</taxon>
    </lineage>
</organism>
<gene>
    <name evidence="14" type="primary">dnaE</name>
    <name evidence="14" type="ORF">D0C36_18920</name>
</gene>
<dbReference type="SUPFAM" id="SSF89550">
    <property type="entry name" value="PHP domain-like"/>
    <property type="match status" value="1"/>
</dbReference>
<dbReference type="InterPro" id="IPR040982">
    <property type="entry name" value="DNA_pol3_finger"/>
</dbReference>
<dbReference type="GO" id="GO:0005737">
    <property type="term" value="C:cytoplasm"/>
    <property type="evidence" value="ECO:0007669"/>
    <property type="project" value="UniProtKB-SubCell"/>
</dbReference>
<evidence type="ECO:0000256" key="2">
    <source>
        <dbReference type="ARBA" id="ARBA00007391"/>
    </source>
</evidence>
<dbReference type="PANTHER" id="PTHR32294:SF4">
    <property type="entry name" value="ERROR-PRONE DNA POLYMERASE"/>
    <property type="match status" value="1"/>
</dbReference>
<dbReference type="SMART" id="SM00481">
    <property type="entry name" value="POLIIIAc"/>
    <property type="match status" value="1"/>
</dbReference>
<dbReference type="InterPro" id="IPR004805">
    <property type="entry name" value="DnaE2/DnaE/PolC"/>
</dbReference>
<dbReference type="InterPro" id="IPR023073">
    <property type="entry name" value="DnaE2"/>
</dbReference>
<dbReference type="EMBL" id="QWDC01000003">
    <property type="protein sequence ID" value="RFZ91017.1"/>
    <property type="molecule type" value="Genomic_DNA"/>
</dbReference>